<proteinExistence type="predicted"/>
<protein>
    <submittedName>
        <fullName evidence="1">Uncharacterized protein</fullName>
    </submittedName>
</protein>
<sequence>MLTMAAPALSPDCLGWARAAGYAWSTDDSTDTLVLRSQMGPPTTRYLIRQVRDRLRLTQADDDAEERTLLYAADREVLERFLYGVFGDDIRDDLGLPYLELPWAADDLAAGFTLGEFDRGYRTLRRGGVPVAAAPDPTLSLLALVPLSHFLGFTAAALKTAFFAEDGAPLLTGGTYSAGNRAGSGGAPRGA</sequence>
<organism evidence="1 2">
    <name type="scientific">Mycolicibacterium novocastrense</name>
    <name type="common">Mycobacterium novocastrense</name>
    <dbReference type="NCBI Taxonomy" id="59813"/>
    <lineage>
        <taxon>Bacteria</taxon>
        <taxon>Bacillati</taxon>
        <taxon>Actinomycetota</taxon>
        <taxon>Actinomycetes</taxon>
        <taxon>Mycobacteriales</taxon>
        <taxon>Mycobacteriaceae</taxon>
        <taxon>Mycolicibacterium</taxon>
    </lineage>
</organism>
<accession>A0ABQ0KLM0</accession>
<keyword evidence="2" id="KW-1185">Reference proteome</keyword>
<dbReference type="EMBL" id="BCTA01000038">
    <property type="protein sequence ID" value="GAT10212.1"/>
    <property type="molecule type" value="Genomic_DNA"/>
</dbReference>
<gene>
    <name evidence="1" type="ORF">RMCN_3345</name>
</gene>
<evidence type="ECO:0000313" key="2">
    <source>
        <dbReference type="Proteomes" id="UP000069773"/>
    </source>
</evidence>
<name>A0ABQ0KLM0_MYCNV</name>
<evidence type="ECO:0000313" key="1">
    <source>
        <dbReference type="EMBL" id="GAT10212.1"/>
    </source>
</evidence>
<dbReference type="InterPro" id="IPR028953">
    <property type="entry name" value="Imm_IFT-like"/>
</dbReference>
<dbReference type="Proteomes" id="UP000069773">
    <property type="component" value="Unassembled WGS sequence"/>
</dbReference>
<comment type="caution">
    <text evidence="1">The sequence shown here is derived from an EMBL/GenBank/DDBJ whole genome shotgun (WGS) entry which is preliminary data.</text>
</comment>
<dbReference type="Pfam" id="PF15598">
    <property type="entry name" value="Imm61"/>
    <property type="match status" value="1"/>
</dbReference>
<reference evidence="1 2" key="1">
    <citation type="journal article" date="2016" name="Genome Announc.">
        <title>Draft Genome Sequences of Five Rapidly Growing Mycobacterium Species, M. thermoresistibile, M. fortuitum subsp. acetamidolyticum, M. canariasense, M. brisbanense, and M. novocastrense.</title>
        <authorList>
            <person name="Katahira K."/>
            <person name="Ogura Y."/>
            <person name="Gotoh Y."/>
            <person name="Hayashi T."/>
        </authorList>
    </citation>
    <scope>NUCLEOTIDE SEQUENCE [LARGE SCALE GENOMIC DNA]</scope>
    <source>
        <strain evidence="1 2">JCM18114</strain>
    </source>
</reference>